<accession>A0ABS8VQ58</accession>
<reference evidence="1 2" key="1">
    <citation type="journal article" date="2021" name="BMC Genomics">
        <title>Datura genome reveals duplications of psychoactive alkaloid biosynthetic genes and high mutation rate following tissue culture.</title>
        <authorList>
            <person name="Rajewski A."/>
            <person name="Carter-House D."/>
            <person name="Stajich J."/>
            <person name="Litt A."/>
        </authorList>
    </citation>
    <scope>NUCLEOTIDE SEQUENCE [LARGE SCALE GENOMIC DNA]</scope>
    <source>
        <strain evidence="1">AR-01</strain>
    </source>
</reference>
<protein>
    <submittedName>
        <fullName evidence="1">Uncharacterized protein</fullName>
    </submittedName>
</protein>
<evidence type="ECO:0000313" key="1">
    <source>
        <dbReference type="EMBL" id="MCE0482442.1"/>
    </source>
</evidence>
<dbReference type="EMBL" id="JACEIK010005933">
    <property type="protein sequence ID" value="MCE0482442.1"/>
    <property type="molecule type" value="Genomic_DNA"/>
</dbReference>
<gene>
    <name evidence="1" type="ORF">HAX54_041231</name>
</gene>
<proteinExistence type="predicted"/>
<dbReference type="Proteomes" id="UP000823775">
    <property type="component" value="Unassembled WGS sequence"/>
</dbReference>
<organism evidence="1 2">
    <name type="scientific">Datura stramonium</name>
    <name type="common">Jimsonweed</name>
    <name type="synonym">Common thornapple</name>
    <dbReference type="NCBI Taxonomy" id="4076"/>
    <lineage>
        <taxon>Eukaryota</taxon>
        <taxon>Viridiplantae</taxon>
        <taxon>Streptophyta</taxon>
        <taxon>Embryophyta</taxon>
        <taxon>Tracheophyta</taxon>
        <taxon>Spermatophyta</taxon>
        <taxon>Magnoliopsida</taxon>
        <taxon>eudicotyledons</taxon>
        <taxon>Gunneridae</taxon>
        <taxon>Pentapetalae</taxon>
        <taxon>asterids</taxon>
        <taxon>lamiids</taxon>
        <taxon>Solanales</taxon>
        <taxon>Solanaceae</taxon>
        <taxon>Solanoideae</taxon>
        <taxon>Datureae</taxon>
        <taxon>Datura</taxon>
    </lineage>
</organism>
<keyword evidence="2" id="KW-1185">Reference proteome</keyword>
<evidence type="ECO:0000313" key="2">
    <source>
        <dbReference type="Proteomes" id="UP000823775"/>
    </source>
</evidence>
<name>A0ABS8VQ58_DATST</name>
<comment type="caution">
    <text evidence="1">The sequence shown here is derived from an EMBL/GenBank/DDBJ whole genome shotgun (WGS) entry which is preliminary data.</text>
</comment>
<sequence length="139" mass="14139">MEKNNDSPAGNNATKEVEFMVEEGTFIAQVMVLLAWLLPTSITCSGGGCGGGGGGFGGGGGGGGVAAAAAFVNNNRGDCSGGVAANMLEIEIIAVVVDIKVSTIHLKDTKVMHMLSVYEGYAVNSSYTVQEVTYEIPCA</sequence>